<reference evidence="2" key="1">
    <citation type="submission" date="2022-10" db="EMBL/GenBank/DDBJ databases">
        <title>Streptococcus didelphis as causative of fatal infections in opossums (Didelphis albiventris).</title>
        <authorList>
            <person name="Breyer G.M."/>
            <person name="Da Silva M.E.R.J."/>
            <person name="Siqueira F.M."/>
        </authorList>
    </citation>
    <scope>NUCLEOTIDE SEQUENCE [LARGE SCALE GENOMIC DNA]</scope>
    <source>
        <strain evidence="2">LBVP101/21</strain>
    </source>
</reference>
<keyword evidence="2" id="KW-1185">Reference proteome</keyword>
<protein>
    <submittedName>
        <fullName evidence="1">Uncharacterized protein</fullName>
    </submittedName>
</protein>
<proteinExistence type="predicted"/>
<organism evidence="1 2">
    <name type="scientific">Streptococcus didelphis</name>
    <dbReference type="NCBI Taxonomy" id="102886"/>
    <lineage>
        <taxon>Bacteria</taxon>
        <taxon>Bacillati</taxon>
        <taxon>Bacillota</taxon>
        <taxon>Bacilli</taxon>
        <taxon>Lactobacillales</taxon>
        <taxon>Streptococcaceae</taxon>
        <taxon>Streptococcus</taxon>
    </lineage>
</organism>
<evidence type="ECO:0000313" key="1">
    <source>
        <dbReference type="EMBL" id="WMB27717.1"/>
    </source>
</evidence>
<dbReference type="EMBL" id="CP110509">
    <property type="protein sequence ID" value="WMB27717.1"/>
    <property type="molecule type" value="Genomic_DNA"/>
</dbReference>
<accession>A0ABY9LFM5</accession>
<gene>
    <name evidence="1" type="ORF">N1496_06375</name>
</gene>
<name>A0ABY9LFM5_9STRE</name>
<dbReference type="Proteomes" id="UP001238096">
    <property type="component" value="Chromosome"/>
</dbReference>
<dbReference type="RefSeq" id="WP_306675733.1">
    <property type="nucleotide sequence ID" value="NZ_CP110509.1"/>
</dbReference>
<sequence>MKGYSNSWLPFGVESVNEVIEWTKNKTKEGLEWTEQKYEDFLEASIKQLLTNIFYHRQYTFYNHNESAIAEALMAQEDDIKIFAVNIMDYKQNEKN</sequence>
<evidence type="ECO:0000313" key="2">
    <source>
        <dbReference type="Proteomes" id="UP001238096"/>
    </source>
</evidence>